<evidence type="ECO:0000256" key="1">
    <source>
        <dbReference type="SAM" id="Phobius"/>
    </source>
</evidence>
<sequence>MIRRFGATVAAIAVVLGLTTMPAAAVPAVKVVHTEKVQAGPYTILVGFSVWPIRAQQSLDFTFLPDGGIADKHGTLTRIEPNGDVLESKLSRHPRARDKWGLDIEALRAEGNWTFRFAVDGPQGQGVGELKNLAVLKQPGPPMSLSWAIGALPFFLFIAAVVLAWRRTSRTKPVLTS</sequence>
<feature type="chain" id="PRO_5033059226" evidence="2">
    <location>
        <begin position="26"/>
        <end position="177"/>
    </location>
</feature>
<name>A0A841DTJ3_9ACTN</name>
<evidence type="ECO:0000256" key="2">
    <source>
        <dbReference type="SAM" id="SignalP"/>
    </source>
</evidence>
<keyword evidence="1" id="KW-0812">Transmembrane</keyword>
<keyword evidence="4" id="KW-1185">Reference proteome</keyword>
<proteinExistence type="predicted"/>
<feature type="signal peptide" evidence="2">
    <location>
        <begin position="1"/>
        <end position="25"/>
    </location>
</feature>
<accession>A0A841DTJ3</accession>
<evidence type="ECO:0000313" key="4">
    <source>
        <dbReference type="Proteomes" id="UP000558997"/>
    </source>
</evidence>
<dbReference type="EMBL" id="JACHNF010000001">
    <property type="protein sequence ID" value="MBB5980076.1"/>
    <property type="molecule type" value="Genomic_DNA"/>
</dbReference>
<dbReference type="AlphaFoldDB" id="A0A841DTJ3"/>
<feature type="transmembrane region" description="Helical" evidence="1">
    <location>
        <begin position="145"/>
        <end position="165"/>
    </location>
</feature>
<protein>
    <submittedName>
        <fullName evidence="3">Uncharacterized protein</fullName>
    </submittedName>
</protein>
<keyword evidence="1" id="KW-0472">Membrane</keyword>
<reference evidence="3 4" key="1">
    <citation type="submission" date="2020-08" db="EMBL/GenBank/DDBJ databases">
        <title>Sequencing the genomes of 1000 actinobacteria strains.</title>
        <authorList>
            <person name="Klenk H.-P."/>
        </authorList>
    </citation>
    <scope>NUCLEOTIDE SEQUENCE [LARGE SCALE GENOMIC DNA]</scope>
    <source>
        <strain evidence="3 4">DSM 17294</strain>
    </source>
</reference>
<dbReference type="RefSeq" id="WP_184835536.1">
    <property type="nucleotide sequence ID" value="NZ_BAAAVN010000007.1"/>
</dbReference>
<organism evidence="3 4">
    <name type="scientific">Kribbella solani</name>
    <dbReference type="NCBI Taxonomy" id="236067"/>
    <lineage>
        <taxon>Bacteria</taxon>
        <taxon>Bacillati</taxon>
        <taxon>Actinomycetota</taxon>
        <taxon>Actinomycetes</taxon>
        <taxon>Propionibacteriales</taxon>
        <taxon>Kribbellaceae</taxon>
        <taxon>Kribbella</taxon>
    </lineage>
</organism>
<keyword evidence="2" id="KW-0732">Signal</keyword>
<keyword evidence="1" id="KW-1133">Transmembrane helix</keyword>
<dbReference type="Proteomes" id="UP000558997">
    <property type="component" value="Unassembled WGS sequence"/>
</dbReference>
<evidence type="ECO:0000313" key="3">
    <source>
        <dbReference type="EMBL" id="MBB5980076.1"/>
    </source>
</evidence>
<comment type="caution">
    <text evidence="3">The sequence shown here is derived from an EMBL/GenBank/DDBJ whole genome shotgun (WGS) entry which is preliminary data.</text>
</comment>
<gene>
    <name evidence="3" type="ORF">HDA44_003417</name>
</gene>